<evidence type="ECO:0000313" key="5">
    <source>
        <dbReference type="Proteomes" id="UP000019027"/>
    </source>
</evidence>
<dbReference type="SMART" id="SM01007">
    <property type="entry name" value="Aldolase_II"/>
    <property type="match status" value="1"/>
</dbReference>
<dbReference type="HOGENOM" id="CLU_006033_3_4_2"/>
<dbReference type="GO" id="GO:0046872">
    <property type="term" value="F:metal ion binding"/>
    <property type="evidence" value="ECO:0007669"/>
    <property type="project" value="UniProtKB-KW"/>
</dbReference>
<sequence length="198" mass="22303">MSQLIKSILVKYSHLAHERGLTVAFGGNLSILFNGKIFIKATGAVMDTMTEQQVAVIDLNGKQISAVKPSSEWRLHLFIYREREDIKAIAHLHPPYSIVASTILKDELPIITPEAEIYLKKIPIAEFKPAGSEELAREIAKYAKKYDAVLMERHGIVTVGKSLKEAFYKAELVEESAKLWYLIEGKSEHKKQNSLNLL</sequence>
<dbReference type="PANTHER" id="PTHR22789:SF0">
    <property type="entry name" value="3-OXO-TETRONATE 4-PHOSPHATE DECARBOXYLASE-RELATED"/>
    <property type="match status" value="1"/>
</dbReference>
<evidence type="ECO:0000256" key="1">
    <source>
        <dbReference type="ARBA" id="ARBA00022723"/>
    </source>
</evidence>
<proteinExistence type="predicted"/>
<dbReference type="SUPFAM" id="SSF53639">
    <property type="entry name" value="AraD/HMP-PK domain-like"/>
    <property type="match status" value="1"/>
</dbReference>
<gene>
    <name evidence="4" type="ORF">TES1_1621</name>
</gene>
<keyword evidence="2" id="KW-0456">Lyase</keyword>
<evidence type="ECO:0000259" key="3">
    <source>
        <dbReference type="SMART" id="SM01007"/>
    </source>
</evidence>
<dbReference type="GO" id="GO:0016832">
    <property type="term" value="F:aldehyde-lyase activity"/>
    <property type="evidence" value="ECO:0007669"/>
    <property type="project" value="TreeGrafter"/>
</dbReference>
<protein>
    <submittedName>
        <fullName evidence="4">L-fuculose phosphate aldolase</fullName>
    </submittedName>
</protein>
<keyword evidence="1" id="KW-0479">Metal-binding</keyword>
<dbReference type="OrthoDB" id="18709at2157"/>
<feature type="domain" description="Class II aldolase/adducin N-terminal" evidence="3">
    <location>
        <begin position="7"/>
        <end position="181"/>
    </location>
</feature>
<keyword evidence="5" id="KW-1185">Reference proteome</keyword>
<dbReference type="InterPro" id="IPR050197">
    <property type="entry name" value="Aldolase_class_II_sugar_metab"/>
</dbReference>
<dbReference type="EMBL" id="CP006965">
    <property type="protein sequence ID" value="AHF80997.1"/>
    <property type="molecule type" value="Genomic_DNA"/>
</dbReference>
<accession>W0I8E2</accession>
<dbReference type="InterPro" id="IPR001303">
    <property type="entry name" value="Aldolase_II/adducin_N"/>
</dbReference>
<dbReference type="Pfam" id="PF00596">
    <property type="entry name" value="Aldolase_II"/>
    <property type="match status" value="1"/>
</dbReference>
<evidence type="ECO:0000313" key="4">
    <source>
        <dbReference type="EMBL" id="AHF80997.1"/>
    </source>
</evidence>
<dbReference type="UniPathway" id="UPA00071"/>
<dbReference type="AlphaFoldDB" id="W0I8E2"/>
<reference evidence="4 5" key="1">
    <citation type="journal article" date="2014" name="Int. J. Syst. Evol. Microbiol.">
        <title>Thermococcus paralvinellae sp. nov. and Thermococcus cleftensis sp. nov. of hyperthermophilic heterotrophs from deep-sea hydrothermal vents.</title>
        <authorList>
            <person name="Hensley S.A."/>
            <person name="Jung J.H."/>
            <person name="Park C.S."/>
            <person name="Holden J.F."/>
        </authorList>
    </citation>
    <scope>NUCLEOTIDE SEQUENCE [LARGE SCALE GENOMIC DNA]</scope>
    <source>
        <strain evidence="4 5">ES1</strain>
    </source>
</reference>
<organism evidence="4 5">
    <name type="scientific">Thermococcus paralvinellae</name>
    <dbReference type="NCBI Taxonomy" id="582419"/>
    <lineage>
        <taxon>Archaea</taxon>
        <taxon>Methanobacteriati</taxon>
        <taxon>Methanobacteriota</taxon>
        <taxon>Thermococci</taxon>
        <taxon>Thermococcales</taxon>
        <taxon>Thermococcaceae</taxon>
        <taxon>Thermococcus</taxon>
    </lineage>
</organism>
<dbReference type="Gene3D" id="3.40.225.10">
    <property type="entry name" value="Class II aldolase/adducin N-terminal domain"/>
    <property type="match status" value="1"/>
</dbReference>
<dbReference type="STRING" id="582419.TES1_1621"/>
<dbReference type="InterPro" id="IPR036409">
    <property type="entry name" value="Aldolase_II/adducin_N_sf"/>
</dbReference>
<dbReference type="Proteomes" id="UP000019027">
    <property type="component" value="Chromosome"/>
</dbReference>
<dbReference type="GO" id="GO:0005829">
    <property type="term" value="C:cytosol"/>
    <property type="evidence" value="ECO:0007669"/>
    <property type="project" value="TreeGrafter"/>
</dbReference>
<dbReference type="KEGG" id="ths:TES1_1621"/>
<name>W0I8E2_9EURY</name>
<dbReference type="GeneID" id="24906794"/>
<dbReference type="NCBIfam" id="NF006208">
    <property type="entry name" value="PRK08333.1"/>
    <property type="match status" value="1"/>
</dbReference>
<dbReference type="RefSeq" id="WP_042681907.1">
    <property type="nucleotide sequence ID" value="NZ_CP006965.1"/>
</dbReference>
<evidence type="ECO:0000256" key="2">
    <source>
        <dbReference type="ARBA" id="ARBA00023239"/>
    </source>
</evidence>
<dbReference type="PANTHER" id="PTHR22789">
    <property type="entry name" value="FUCULOSE PHOSPHATE ALDOLASE"/>
    <property type="match status" value="1"/>
</dbReference>
<dbReference type="GO" id="GO:0019323">
    <property type="term" value="P:pentose catabolic process"/>
    <property type="evidence" value="ECO:0007669"/>
    <property type="project" value="TreeGrafter"/>
</dbReference>